<protein>
    <submittedName>
        <fullName evidence="1">Uncharacterized protein</fullName>
    </submittedName>
</protein>
<organism evidence="1 2">
    <name type="scientific">Yarrowia lipolytica</name>
    <name type="common">Candida lipolytica</name>
    <dbReference type="NCBI Taxonomy" id="4952"/>
    <lineage>
        <taxon>Eukaryota</taxon>
        <taxon>Fungi</taxon>
        <taxon>Dikarya</taxon>
        <taxon>Ascomycota</taxon>
        <taxon>Saccharomycotina</taxon>
        <taxon>Dipodascomycetes</taxon>
        <taxon>Dipodascales</taxon>
        <taxon>Dipodascales incertae sedis</taxon>
        <taxon>Yarrowia</taxon>
    </lineage>
</organism>
<accession>A0A1D8N611</accession>
<dbReference type="Proteomes" id="UP000182444">
    <property type="component" value="Chromosome 1B"/>
</dbReference>
<evidence type="ECO:0000313" key="2">
    <source>
        <dbReference type="Proteomes" id="UP000182444"/>
    </source>
</evidence>
<proteinExistence type="predicted"/>
<gene>
    <name evidence="1" type="ORF">YALI1_B02151g</name>
</gene>
<dbReference type="GeneID" id="94582607"/>
<sequence>MLILQSAKDEAVVVLQELANSRLLPDSYHVGLRTLELPSCHRRTSFMNLRDGAMRGVKHPTLGLLYGPVSGSYPGSC</sequence>
<reference evidence="1 2" key="1">
    <citation type="journal article" date="2016" name="PLoS ONE">
        <title>Sequence Assembly of Yarrowia lipolytica Strain W29/CLIB89 Shows Transposable Element Diversity.</title>
        <authorList>
            <person name="Magnan C."/>
            <person name="Yu J."/>
            <person name="Chang I."/>
            <person name="Jahn E."/>
            <person name="Kanomata Y."/>
            <person name="Wu J."/>
            <person name="Zeller M."/>
            <person name="Oakes M."/>
            <person name="Baldi P."/>
            <person name="Sandmeyer S."/>
        </authorList>
    </citation>
    <scope>NUCLEOTIDE SEQUENCE [LARGE SCALE GENOMIC DNA]</scope>
    <source>
        <strain evidence="2">CLIB89(W29)</strain>
    </source>
</reference>
<evidence type="ECO:0000313" key="1">
    <source>
        <dbReference type="EMBL" id="AOW01067.1"/>
    </source>
</evidence>
<dbReference type="AlphaFoldDB" id="A0A1D8N611"/>
<name>A0A1D8N611_YARLL</name>
<dbReference type="VEuPathDB" id="FungiDB:YALI1_B02151g"/>
<dbReference type="RefSeq" id="XP_068138045.1">
    <property type="nucleotide sequence ID" value="XM_068281944.1"/>
</dbReference>
<dbReference type="EMBL" id="CP017554">
    <property type="protein sequence ID" value="AOW01067.1"/>
    <property type="molecule type" value="Genomic_DNA"/>
</dbReference>